<evidence type="ECO:0000256" key="3">
    <source>
        <dbReference type="ARBA" id="ARBA00023180"/>
    </source>
</evidence>
<dbReference type="FunFam" id="2.120.10.30:FF:000043">
    <property type="entry name" value="NHL repeat containing 3"/>
    <property type="match status" value="1"/>
</dbReference>
<keyword evidence="3" id="KW-0325">Glycoprotein</keyword>
<keyword evidence="2" id="KW-0677">Repeat</keyword>
<evidence type="ECO:0000256" key="5">
    <source>
        <dbReference type="PROSITE-ProRule" id="PRU00504"/>
    </source>
</evidence>
<dbReference type="AlphaFoldDB" id="A0A8C5LSZ1"/>
<dbReference type="OrthoDB" id="10044505at2759"/>
<reference evidence="6" key="1">
    <citation type="submission" date="2025-08" db="UniProtKB">
        <authorList>
            <consortium name="Ensembl"/>
        </authorList>
    </citation>
    <scope>IDENTIFICATION</scope>
</reference>
<accession>A0A8C5LSZ1</accession>
<dbReference type="Ensembl" id="ENSLLET00000003681.1">
    <property type="protein sequence ID" value="ENSLLEP00000003516.1"/>
    <property type="gene ID" value="ENSLLEG00000002265.1"/>
</dbReference>
<dbReference type="GeneTree" id="ENSGT00390000008657"/>
<organism evidence="6 7">
    <name type="scientific">Leptobrachium leishanense</name>
    <name type="common">Leishan spiny toad</name>
    <dbReference type="NCBI Taxonomy" id="445787"/>
    <lineage>
        <taxon>Eukaryota</taxon>
        <taxon>Metazoa</taxon>
        <taxon>Chordata</taxon>
        <taxon>Craniata</taxon>
        <taxon>Vertebrata</taxon>
        <taxon>Euteleostomi</taxon>
        <taxon>Amphibia</taxon>
        <taxon>Batrachia</taxon>
        <taxon>Anura</taxon>
        <taxon>Pelobatoidea</taxon>
        <taxon>Megophryidae</taxon>
        <taxon>Leptobrachium</taxon>
    </lineage>
</organism>
<keyword evidence="1" id="KW-0732">Signal</keyword>
<dbReference type="InterPro" id="IPR001258">
    <property type="entry name" value="NHL_repeat"/>
</dbReference>
<dbReference type="Pfam" id="PF01436">
    <property type="entry name" value="NHL"/>
    <property type="match status" value="1"/>
</dbReference>
<dbReference type="InterPro" id="IPR011042">
    <property type="entry name" value="6-blade_b-propeller_TolB-like"/>
</dbReference>
<dbReference type="Gene3D" id="2.120.10.30">
    <property type="entry name" value="TolB, C-terminal domain"/>
    <property type="match status" value="1"/>
</dbReference>
<feature type="repeat" description="NHL" evidence="5">
    <location>
        <begin position="214"/>
        <end position="254"/>
    </location>
</feature>
<dbReference type="PROSITE" id="PS51125">
    <property type="entry name" value="NHL"/>
    <property type="match status" value="1"/>
</dbReference>
<sequence>MKRSFWSRMQGKPGLGLCALAAVITLLLVHSCKPQSLQKEHESYYSAQQEESMQLYKLDANWPKNPDLFTGVPYGVAVDPQNSLVYVAQRGDNVSKVLVFTEEGYFKGKWDTDTLEMPHGIFFVSTNKENSIWVTDVGNGINGHSIKKYSPSGNLISVLGTPGEAGTSLTPLQFDQPAEIFVEKNGDLYIADGDGGLNNRVLKLTDQFWLEWTLGGNGTNPGQFYIPHSVAVDDVGRVWVADRGNKRIQVFDKTSGEPLGLWSTCFTDDGPYSVRFTADKKYMVVAQLNINRVLLISVPPIGDIGACNVVSTIQMADKVRPHLVDVSIKTGSIYVAELGAEQVQKYVIRRNL</sequence>
<dbReference type="Proteomes" id="UP000694569">
    <property type="component" value="Unplaced"/>
</dbReference>
<evidence type="ECO:0000256" key="1">
    <source>
        <dbReference type="ARBA" id="ARBA00022729"/>
    </source>
</evidence>
<evidence type="ECO:0000256" key="4">
    <source>
        <dbReference type="ARBA" id="ARBA00071346"/>
    </source>
</evidence>
<protein>
    <recommendedName>
        <fullName evidence="4">NHL repeat-containing protein 3</fullName>
    </recommendedName>
</protein>
<reference evidence="6" key="2">
    <citation type="submission" date="2025-09" db="UniProtKB">
        <authorList>
            <consortium name="Ensembl"/>
        </authorList>
    </citation>
    <scope>IDENTIFICATION</scope>
</reference>
<name>A0A8C5LSZ1_9ANUR</name>
<evidence type="ECO:0000313" key="7">
    <source>
        <dbReference type="Proteomes" id="UP000694569"/>
    </source>
</evidence>
<dbReference type="SUPFAM" id="SSF101898">
    <property type="entry name" value="NHL repeat"/>
    <property type="match status" value="1"/>
</dbReference>
<keyword evidence="7" id="KW-1185">Reference proteome</keyword>
<proteinExistence type="predicted"/>
<dbReference type="PANTHER" id="PTHR10680">
    <property type="entry name" value="PEPTIDYL-GLYCINE ALPHA-AMIDATING MONOOXYGENASE"/>
    <property type="match status" value="1"/>
</dbReference>
<evidence type="ECO:0000313" key="6">
    <source>
        <dbReference type="Ensembl" id="ENSLLEP00000003516.1"/>
    </source>
</evidence>
<evidence type="ECO:0000256" key="2">
    <source>
        <dbReference type="ARBA" id="ARBA00022737"/>
    </source>
</evidence>